<dbReference type="VEuPathDB" id="VectorBase:LLONM1_007526"/>
<dbReference type="PANTHER" id="PTHR11686">
    <property type="entry name" value="GAMMA GLUTAMYL TRANSPEPTIDASE"/>
    <property type="match status" value="1"/>
</dbReference>
<evidence type="ECO:0000256" key="2">
    <source>
        <dbReference type="PIRSR" id="PIRSR600101-1"/>
    </source>
</evidence>
<feature type="binding site" evidence="3">
    <location>
        <begin position="395"/>
        <end position="396"/>
    </location>
    <ligand>
        <name>L-glutamate</name>
        <dbReference type="ChEBI" id="CHEBI:29985"/>
    </ligand>
</feature>
<dbReference type="GO" id="GO:0036374">
    <property type="term" value="F:glutathione hydrolase activity"/>
    <property type="evidence" value="ECO:0007669"/>
    <property type="project" value="InterPro"/>
</dbReference>
<keyword evidence="1" id="KW-1199">Hemostasis impairing toxin</keyword>
<evidence type="ECO:0000256" key="1">
    <source>
        <dbReference type="ARBA" id="ARBA00084097"/>
    </source>
</evidence>
<reference evidence="4" key="1">
    <citation type="submission" date="2020-05" db="UniProtKB">
        <authorList>
            <consortium name="EnsemblMetazoa"/>
        </authorList>
    </citation>
    <scope>IDENTIFICATION</scope>
    <source>
        <strain evidence="4">Jacobina</strain>
    </source>
</reference>
<keyword evidence="1" id="KW-1202">Platelet aggregation activating toxin</keyword>
<organism evidence="4 5">
    <name type="scientific">Lutzomyia longipalpis</name>
    <name type="common">Sand fly</name>
    <dbReference type="NCBI Taxonomy" id="7200"/>
    <lineage>
        <taxon>Eukaryota</taxon>
        <taxon>Metazoa</taxon>
        <taxon>Ecdysozoa</taxon>
        <taxon>Arthropoda</taxon>
        <taxon>Hexapoda</taxon>
        <taxon>Insecta</taxon>
        <taxon>Pterygota</taxon>
        <taxon>Neoptera</taxon>
        <taxon>Endopterygota</taxon>
        <taxon>Diptera</taxon>
        <taxon>Nematocera</taxon>
        <taxon>Psychodoidea</taxon>
        <taxon>Psychodidae</taxon>
        <taxon>Lutzomyia</taxon>
        <taxon>Lutzomyia</taxon>
    </lineage>
</organism>
<name>A0A1B0CWU0_LUTLO</name>
<dbReference type="PANTHER" id="PTHR11686:SF9">
    <property type="entry name" value="RE13973P"/>
    <property type="match status" value="1"/>
</dbReference>
<feature type="active site" description="Nucleophile" evidence="2">
    <location>
        <position position="312"/>
    </location>
</feature>
<dbReference type="Pfam" id="PF01019">
    <property type="entry name" value="G_glu_transpept"/>
    <property type="match status" value="1"/>
</dbReference>
<evidence type="ECO:0000256" key="3">
    <source>
        <dbReference type="PIRSR" id="PIRSR600101-2"/>
    </source>
</evidence>
<feature type="binding site" evidence="3">
    <location>
        <position position="418"/>
    </location>
    <ligand>
        <name>L-glutamate</name>
        <dbReference type="ChEBI" id="CHEBI:29985"/>
    </ligand>
</feature>
<dbReference type="Gene3D" id="1.10.246.130">
    <property type="match status" value="1"/>
</dbReference>
<feature type="binding site" evidence="3">
    <location>
        <position position="367"/>
    </location>
    <ligand>
        <name>L-glutamate</name>
        <dbReference type="ChEBI" id="CHEBI:29985"/>
    </ligand>
</feature>
<feature type="binding site" evidence="3">
    <location>
        <position position="36"/>
    </location>
    <ligand>
        <name>L-glutamate</name>
        <dbReference type="ChEBI" id="CHEBI:29985"/>
    </ligand>
</feature>
<dbReference type="Gene3D" id="3.60.20.40">
    <property type="match status" value="1"/>
</dbReference>
<sequence>MFCLGLTNMQSMGIGGGFIMNLYLRDQQKAYTLDAREISASAAFESMHLHDPNTTIEGPLSLGTPGELMGYWEAHQRFGRLPWRDLVAPAIKVCEQGFPMSRHMEDSTKINPRIQYDPMLRSMLFNETTGTFRRMGSIVRPTKLCETLRIVAENGGTDLYNGTLADLFVEDLKELGSIITREDLQAYRVKWSDSIPIKMNGDTMYIIPPPGSGLLLGFIMKILKGYHFTPENIATKNETIRTYHRIIEAFKWTYGKRTEIGDPDFVDITQLINDLTSDEYAEQIRLKIEDTFTSQEPKDYGGNFHISEDHGTAHISLLAPNGDAISKANKLIINLLSRDQHKLANQTFGCGNMGNRTGIIFNSGMDDFSSPGLKNYFGLPGSPPNYIRPRKRALSSMSPTIVVGNDGNVKLVIGAAGGTKITTAVAMATMRILWFGQDVKEAVDAPRFHHQLIPMWVDYEYGMEDYLVDGLEKLGHKTNRYNYRGSIICAIKKNDTAIYGNADFRKEGDVFGF</sequence>
<keyword evidence="5" id="KW-1185">Reference proteome</keyword>
<dbReference type="AlphaFoldDB" id="A0A1B0CWU0"/>
<evidence type="ECO:0008006" key="6">
    <source>
        <dbReference type="Google" id="ProtNLM"/>
    </source>
</evidence>
<dbReference type="EnsemblMetazoa" id="LLOJ009474-RA">
    <property type="protein sequence ID" value="LLOJ009474-PA"/>
    <property type="gene ID" value="LLOJ009474"/>
</dbReference>
<dbReference type="InterPro" id="IPR043138">
    <property type="entry name" value="GGT_lsub"/>
</dbReference>
<dbReference type="PRINTS" id="PR01210">
    <property type="entry name" value="GGTRANSPTASE"/>
</dbReference>
<protein>
    <recommendedName>
        <fullName evidence="6">Gamma-glutamyltransferase</fullName>
    </recommendedName>
</protein>
<dbReference type="InterPro" id="IPR000101">
    <property type="entry name" value="GGT_peptidase"/>
</dbReference>
<dbReference type="FunFam" id="3.60.20.40:FF:000001">
    <property type="entry name" value="Gamma-glutamyltranspeptidase 1"/>
    <property type="match status" value="1"/>
</dbReference>
<dbReference type="GO" id="GO:0006751">
    <property type="term" value="P:glutathione catabolic process"/>
    <property type="evidence" value="ECO:0007669"/>
    <property type="project" value="InterPro"/>
</dbReference>
<dbReference type="VEuPathDB" id="VectorBase:LLOJ009474"/>
<dbReference type="SUPFAM" id="SSF56235">
    <property type="entry name" value="N-terminal nucleophile aminohydrolases (Ntn hydrolases)"/>
    <property type="match status" value="1"/>
</dbReference>
<dbReference type="Proteomes" id="UP000092461">
    <property type="component" value="Unassembled WGS sequence"/>
</dbReference>
<dbReference type="InterPro" id="IPR043137">
    <property type="entry name" value="GGT_ssub_C"/>
</dbReference>
<keyword evidence="1" id="KW-0800">Toxin</keyword>
<evidence type="ECO:0000313" key="5">
    <source>
        <dbReference type="Proteomes" id="UP000092461"/>
    </source>
</evidence>
<proteinExistence type="predicted"/>
<dbReference type="EMBL" id="AJWK01032855">
    <property type="status" value="NOT_ANNOTATED_CDS"/>
    <property type="molecule type" value="Genomic_DNA"/>
</dbReference>
<dbReference type="GO" id="GO:0005886">
    <property type="term" value="C:plasma membrane"/>
    <property type="evidence" value="ECO:0007669"/>
    <property type="project" value="TreeGrafter"/>
</dbReference>
<accession>A0A1B0CWU0</accession>
<dbReference type="InterPro" id="IPR029055">
    <property type="entry name" value="Ntn_hydrolases_N"/>
</dbReference>
<dbReference type="FunFam" id="1.10.246.130:FF:000001">
    <property type="entry name" value="Gamma-glutamyltransferase 5 isoform 1"/>
    <property type="match status" value="1"/>
</dbReference>
<evidence type="ECO:0000313" key="4">
    <source>
        <dbReference type="EnsemblMetazoa" id="LLOJ009474-PA"/>
    </source>
</evidence>